<dbReference type="EMBL" id="BARW01018801">
    <property type="protein sequence ID" value="GAJ02093.1"/>
    <property type="molecule type" value="Genomic_DNA"/>
</dbReference>
<feature type="domain" description="Polyvalent protein metallopeptidase" evidence="2">
    <location>
        <begin position="94"/>
        <end position="209"/>
    </location>
</feature>
<dbReference type="GO" id="GO:0003697">
    <property type="term" value="F:single-stranded DNA binding"/>
    <property type="evidence" value="ECO:0007669"/>
    <property type="project" value="InterPro"/>
</dbReference>
<accession>X1T9T5</accession>
<feature type="domain" description="N-terminal" evidence="1">
    <location>
        <begin position="1"/>
        <end position="60"/>
    </location>
</feature>
<gene>
    <name evidence="3" type="ORF">S12H4_32111</name>
</gene>
<sequence length="228" mass="26175">FKQVRDLKESVKKGSRASMVIFFRRYEVEARDKDGNLEIDEETGKPKKELRFTLRYYNVFNLDQTTIPLPDYGNGRQSKECENILLNMPNPPAIIEGGNRAAYNPRLDILKIPSKKEFKDREKYYSSKFHELIHSTGHETRLSRKDSKGNGFGDERYSKEELVAEIGASFLCALCGIENKTINNSTAYIQGWLKRLNNDKTLIISASAQAQKAVDYILNKEAQNEKQI</sequence>
<dbReference type="InterPro" id="IPR013610">
    <property type="entry name" value="ArdC_N"/>
</dbReference>
<organism evidence="3">
    <name type="scientific">marine sediment metagenome</name>
    <dbReference type="NCBI Taxonomy" id="412755"/>
    <lineage>
        <taxon>unclassified sequences</taxon>
        <taxon>metagenomes</taxon>
        <taxon>ecological metagenomes</taxon>
    </lineage>
</organism>
<dbReference type="AlphaFoldDB" id="X1T9T5"/>
<comment type="caution">
    <text evidence="3">The sequence shown here is derived from an EMBL/GenBank/DDBJ whole genome shotgun (WGS) entry which is preliminary data.</text>
</comment>
<protein>
    <recommendedName>
        <fullName evidence="4">Polyvalent protein metallopeptidase domain-containing protein</fullName>
    </recommendedName>
</protein>
<dbReference type="Pfam" id="PF08401">
    <property type="entry name" value="ArdcN"/>
    <property type="match status" value="1"/>
</dbReference>
<name>X1T9T5_9ZZZZ</name>
<reference evidence="3" key="1">
    <citation type="journal article" date="2014" name="Front. Microbiol.">
        <title>High frequency of phylogenetically diverse reductive dehalogenase-homologous genes in deep subseafloor sedimentary metagenomes.</title>
        <authorList>
            <person name="Kawai M."/>
            <person name="Futagami T."/>
            <person name="Toyoda A."/>
            <person name="Takaki Y."/>
            <person name="Nishi S."/>
            <person name="Hori S."/>
            <person name="Arai W."/>
            <person name="Tsubouchi T."/>
            <person name="Morono Y."/>
            <person name="Uchiyama I."/>
            <person name="Ito T."/>
            <person name="Fujiyama A."/>
            <person name="Inagaki F."/>
            <person name="Takami H."/>
        </authorList>
    </citation>
    <scope>NUCLEOTIDE SEQUENCE</scope>
    <source>
        <strain evidence="3">Expedition CK06-06</strain>
    </source>
</reference>
<evidence type="ECO:0000313" key="3">
    <source>
        <dbReference type="EMBL" id="GAJ02093.1"/>
    </source>
</evidence>
<proteinExistence type="predicted"/>
<dbReference type="Pfam" id="PF18818">
    <property type="entry name" value="MPTase-PolyVal"/>
    <property type="match status" value="1"/>
</dbReference>
<evidence type="ECO:0000259" key="1">
    <source>
        <dbReference type="Pfam" id="PF08401"/>
    </source>
</evidence>
<feature type="non-terminal residue" evidence="3">
    <location>
        <position position="1"/>
    </location>
</feature>
<dbReference type="InterPro" id="IPR041459">
    <property type="entry name" value="MPTase-PolyVal"/>
</dbReference>
<evidence type="ECO:0008006" key="4">
    <source>
        <dbReference type="Google" id="ProtNLM"/>
    </source>
</evidence>
<evidence type="ECO:0000259" key="2">
    <source>
        <dbReference type="Pfam" id="PF18818"/>
    </source>
</evidence>